<organism evidence="6 7">
    <name type="scientific">Desulfobaculum xiamenense</name>
    <dbReference type="NCBI Taxonomy" id="995050"/>
    <lineage>
        <taxon>Bacteria</taxon>
        <taxon>Pseudomonadati</taxon>
        <taxon>Thermodesulfobacteriota</taxon>
        <taxon>Desulfovibrionia</taxon>
        <taxon>Desulfovibrionales</taxon>
        <taxon>Desulfovibrionaceae</taxon>
        <taxon>Desulfobaculum</taxon>
    </lineage>
</organism>
<keyword evidence="1 4" id="KW-0597">Phosphoprotein</keyword>
<dbReference type="InterPro" id="IPR011006">
    <property type="entry name" value="CheY-like_superfamily"/>
</dbReference>
<dbReference type="Gene3D" id="3.40.50.2300">
    <property type="match status" value="1"/>
</dbReference>
<dbReference type="GO" id="GO:0005829">
    <property type="term" value="C:cytosol"/>
    <property type="evidence" value="ECO:0007669"/>
    <property type="project" value="TreeGrafter"/>
</dbReference>
<dbReference type="SUPFAM" id="SSF52172">
    <property type="entry name" value="CheY-like"/>
    <property type="match status" value="1"/>
</dbReference>
<keyword evidence="3 6" id="KW-0238">DNA-binding</keyword>
<dbReference type="Pfam" id="PF00072">
    <property type="entry name" value="Response_reg"/>
    <property type="match status" value="1"/>
</dbReference>
<keyword evidence="2" id="KW-0902">Two-component regulatory system</keyword>
<evidence type="ECO:0000259" key="5">
    <source>
        <dbReference type="PROSITE" id="PS50110"/>
    </source>
</evidence>
<dbReference type="InterPro" id="IPR039420">
    <property type="entry name" value="WalR-like"/>
</dbReference>
<dbReference type="GO" id="GO:0032993">
    <property type="term" value="C:protein-DNA complex"/>
    <property type="evidence" value="ECO:0007669"/>
    <property type="project" value="TreeGrafter"/>
</dbReference>
<dbReference type="RefSeq" id="WP_167940822.1">
    <property type="nucleotide sequence ID" value="NZ_JAATJA010000001.1"/>
</dbReference>
<dbReference type="InterPro" id="IPR001789">
    <property type="entry name" value="Sig_transdc_resp-reg_receiver"/>
</dbReference>
<feature type="modified residue" description="4-aspartylphosphate" evidence="4">
    <location>
        <position position="54"/>
    </location>
</feature>
<evidence type="ECO:0000256" key="3">
    <source>
        <dbReference type="ARBA" id="ARBA00023125"/>
    </source>
</evidence>
<dbReference type="AlphaFoldDB" id="A0A846QHX8"/>
<keyword evidence="7" id="KW-1185">Reference proteome</keyword>
<evidence type="ECO:0000256" key="1">
    <source>
        <dbReference type="ARBA" id="ARBA00022553"/>
    </source>
</evidence>
<dbReference type="GO" id="GO:0006355">
    <property type="term" value="P:regulation of DNA-templated transcription"/>
    <property type="evidence" value="ECO:0007669"/>
    <property type="project" value="TreeGrafter"/>
</dbReference>
<dbReference type="PROSITE" id="PS50110">
    <property type="entry name" value="RESPONSE_REGULATORY"/>
    <property type="match status" value="1"/>
</dbReference>
<evidence type="ECO:0000313" key="7">
    <source>
        <dbReference type="Proteomes" id="UP000580856"/>
    </source>
</evidence>
<dbReference type="PANTHER" id="PTHR48111">
    <property type="entry name" value="REGULATOR OF RPOS"/>
    <property type="match status" value="1"/>
</dbReference>
<evidence type="ECO:0000256" key="4">
    <source>
        <dbReference type="PROSITE-ProRule" id="PRU00169"/>
    </source>
</evidence>
<dbReference type="Proteomes" id="UP000580856">
    <property type="component" value="Unassembled WGS sequence"/>
</dbReference>
<reference evidence="6 7" key="1">
    <citation type="submission" date="2020-03" db="EMBL/GenBank/DDBJ databases">
        <title>Genomic Encyclopedia of Type Strains, Phase IV (KMG-IV): sequencing the most valuable type-strain genomes for metagenomic binning, comparative biology and taxonomic classification.</title>
        <authorList>
            <person name="Goeker M."/>
        </authorList>
    </citation>
    <scope>NUCLEOTIDE SEQUENCE [LARGE SCALE GENOMIC DNA]</scope>
    <source>
        <strain evidence="6 7">DSM 24233</strain>
    </source>
</reference>
<evidence type="ECO:0000256" key="2">
    <source>
        <dbReference type="ARBA" id="ARBA00023012"/>
    </source>
</evidence>
<dbReference type="PANTHER" id="PTHR48111:SF40">
    <property type="entry name" value="PHOSPHATE REGULON TRANSCRIPTIONAL REGULATORY PROTEIN PHOB"/>
    <property type="match status" value="1"/>
</dbReference>
<comment type="caution">
    <text evidence="6">The sequence shown here is derived from an EMBL/GenBank/DDBJ whole genome shotgun (WGS) entry which is preliminary data.</text>
</comment>
<evidence type="ECO:0000313" key="6">
    <source>
        <dbReference type="EMBL" id="NJB67801.1"/>
    </source>
</evidence>
<dbReference type="SMART" id="SM00448">
    <property type="entry name" value="REC"/>
    <property type="match status" value="1"/>
</dbReference>
<name>A0A846QHX8_9BACT</name>
<feature type="domain" description="Response regulatory" evidence="5">
    <location>
        <begin position="5"/>
        <end position="119"/>
    </location>
</feature>
<accession>A0A846QHX8</accession>
<dbReference type="EMBL" id="JAATJA010000001">
    <property type="protein sequence ID" value="NJB67801.1"/>
    <property type="molecule type" value="Genomic_DNA"/>
</dbReference>
<sequence length="143" mass="15823">MADVNVLLVDDNKDFVETLAERMQARGMNAAAVFDGGQALAAAEARRYDAVVLDLQMPGMDGIETLKRLKEMNDELQIILLSGHATVQLTVEAMKLGALDFMEKPVDLATLVEKIRVAQAKRMVLEEAHNNEKINDILSRSAW</sequence>
<protein>
    <submittedName>
        <fullName evidence="6">DNA-binding NtrC family response regulator</fullName>
    </submittedName>
</protein>
<dbReference type="GO" id="GO:0000976">
    <property type="term" value="F:transcription cis-regulatory region binding"/>
    <property type="evidence" value="ECO:0007669"/>
    <property type="project" value="TreeGrafter"/>
</dbReference>
<dbReference type="GO" id="GO:0000156">
    <property type="term" value="F:phosphorelay response regulator activity"/>
    <property type="evidence" value="ECO:0007669"/>
    <property type="project" value="TreeGrafter"/>
</dbReference>
<gene>
    <name evidence="6" type="ORF">GGQ74_001441</name>
</gene>
<proteinExistence type="predicted"/>